<evidence type="ECO:0000256" key="6">
    <source>
        <dbReference type="ARBA" id="ARBA00023163"/>
    </source>
</evidence>
<dbReference type="Gene3D" id="1.10.565.10">
    <property type="entry name" value="Retinoid X Receptor"/>
    <property type="match status" value="1"/>
</dbReference>
<dbReference type="PANTHER" id="PTHR48092">
    <property type="entry name" value="KNIRPS-RELATED PROTEIN-RELATED"/>
    <property type="match status" value="1"/>
</dbReference>
<dbReference type="OrthoDB" id="10006908at2759"/>
<evidence type="ECO:0000256" key="4">
    <source>
        <dbReference type="ARBA" id="ARBA00023015"/>
    </source>
</evidence>
<evidence type="ECO:0000259" key="10">
    <source>
        <dbReference type="PROSITE" id="PS51030"/>
    </source>
</evidence>
<dbReference type="GO" id="GO:0043565">
    <property type="term" value="F:sequence-specific DNA binding"/>
    <property type="evidence" value="ECO:0007669"/>
    <property type="project" value="InterPro"/>
</dbReference>
<name>A0A4V6A0X2_STECR</name>
<organism evidence="12 13">
    <name type="scientific">Steinernema carpocapsae</name>
    <name type="common">Entomopathogenic nematode</name>
    <dbReference type="NCBI Taxonomy" id="34508"/>
    <lineage>
        <taxon>Eukaryota</taxon>
        <taxon>Metazoa</taxon>
        <taxon>Ecdysozoa</taxon>
        <taxon>Nematoda</taxon>
        <taxon>Chromadorea</taxon>
        <taxon>Rhabditida</taxon>
        <taxon>Tylenchina</taxon>
        <taxon>Panagrolaimomorpha</taxon>
        <taxon>Strongyloidoidea</taxon>
        <taxon>Steinernematidae</taxon>
        <taxon>Steinernema</taxon>
    </lineage>
</organism>
<protein>
    <recommendedName>
        <fullName evidence="14">Nuclear receptor domain-containing protein</fullName>
    </recommendedName>
</protein>
<evidence type="ECO:0000256" key="5">
    <source>
        <dbReference type="ARBA" id="ARBA00023125"/>
    </source>
</evidence>
<feature type="compositionally biased region" description="Low complexity" evidence="9">
    <location>
        <begin position="437"/>
        <end position="453"/>
    </location>
</feature>
<dbReference type="EMBL" id="AZBU02000006">
    <property type="protein sequence ID" value="TKR73045.1"/>
    <property type="molecule type" value="Genomic_DNA"/>
</dbReference>
<feature type="compositionally biased region" description="Polar residues" evidence="9">
    <location>
        <begin position="399"/>
        <end position="416"/>
    </location>
</feature>
<evidence type="ECO:0000313" key="13">
    <source>
        <dbReference type="Proteomes" id="UP000298663"/>
    </source>
</evidence>
<keyword evidence="2" id="KW-0863">Zinc-finger</keyword>
<feature type="domain" description="NR LBD" evidence="11">
    <location>
        <begin position="463"/>
        <end position="738"/>
    </location>
</feature>
<dbReference type="GO" id="GO:0008270">
    <property type="term" value="F:zinc ion binding"/>
    <property type="evidence" value="ECO:0007669"/>
    <property type="project" value="UniProtKB-KW"/>
</dbReference>
<dbReference type="InterPro" id="IPR001628">
    <property type="entry name" value="Znf_hrmn_rcpt"/>
</dbReference>
<dbReference type="GO" id="GO:0003700">
    <property type="term" value="F:DNA-binding transcription factor activity"/>
    <property type="evidence" value="ECO:0007669"/>
    <property type="project" value="InterPro"/>
</dbReference>
<feature type="region of interest" description="Disordered" evidence="9">
    <location>
        <begin position="102"/>
        <end position="159"/>
    </location>
</feature>
<keyword evidence="7" id="KW-0675">Receptor</keyword>
<evidence type="ECO:0000313" key="12">
    <source>
        <dbReference type="EMBL" id="TKR73045.1"/>
    </source>
</evidence>
<dbReference type="InterPro" id="IPR001723">
    <property type="entry name" value="Nuclear_hrmn_rcpt"/>
</dbReference>
<dbReference type="Proteomes" id="UP000298663">
    <property type="component" value="Unassembled WGS sequence"/>
</dbReference>
<accession>A0A4V6A0X2</accession>
<evidence type="ECO:0000259" key="11">
    <source>
        <dbReference type="PROSITE" id="PS51843"/>
    </source>
</evidence>
<feature type="domain" description="Nuclear receptor" evidence="10">
    <location>
        <begin position="270"/>
        <end position="359"/>
    </location>
</feature>
<evidence type="ECO:0000256" key="1">
    <source>
        <dbReference type="ARBA" id="ARBA00022723"/>
    </source>
</evidence>
<dbReference type="InterPro" id="IPR013088">
    <property type="entry name" value="Znf_NHR/GATA"/>
</dbReference>
<dbReference type="Pfam" id="PF00105">
    <property type="entry name" value="zf-C4"/>
    <property type="match status" value="2"/>
</dbReference>
<dbReference type="Gene3D" id="3.30.50.10">
    <property type="entry name" value="Erythroid Transcription Factor GATA-1, subunit A"/>
    <property type="match status" value="2"/>
</dbReference>
<dbReference type="SMART" id="SM00399">
    <property type="entry name" value="ZnF_C4"/>
    <property type="match status" value="1"/>
</dbReference>
<keyword evidence="3" id="KW-0862">Zinc</keyword>
<gene>
    <name evidence="12" type="ORF">L596_020403</name>
</gene>
<reference evidence="12 13" key="1">
    <citation type="journal article" date="2015" name="Genome Biol.">
        <title>Comparative genomics of Steinernema reveals deeply conserved gene regulatory networks.</title>
        <authorList>
            <person name="Dillman A.R."/>
            <person name="Macchietto M."/>
            <person name="Porter C.F."/>
            <person name="Rogers A."/>
            <person name="Williams B."/>
            <person name="Antoshechkin I."/>
            <person name="Lee M.M."/>
            <person name="Goodwin Z."/>
            <person name="Lu X."/>
            <person name="Lewis E.E."/>
            <person name="Goodrich-Blair H."/>
            <person name="Stock S.P."/>
            <person name="Adams B.J."/>
            <person name="Sternberg P.W."/>
            <person name="Mortazavi A."/>
        </authorList>
    </citation>
    <scope>NUCLEOTIDE SEQUENCE [LARGE SCALE GENOMIC DNA]</scope>
    <source>
        <strain evidence="12 13">ALL</strain>
    </source>
</reference>
<keyword evidence="1" id="KW-0479">Metal-binding</keyword>
<feature type="compositionally biased region" description="Basic and acidic residues" evidence="9">
    <location>
        <begin position="126"/>
        <end position="140"/>
    </location>
</feature>
<dbReference type="InterPro" id="IPR000536">
    <property type="entry name" value="Nucl_hrmn_rcpt_lig-bd"/>
</dbReference>
<evidence type="ECO:0000256" key="7">
    <source>
        <dbReference type="ARBA" id="ARBA00023170"/>
    </source>
</evidence>
<keyword evidence="5" id="KW-0238">DNA-binding</keyword>
<dbReference type="PRINTS" id="PR00047">
    <property type="entry name" value="STROIDFINGER"/>
</dbReference>
<evidence type="ECO:0000256" key="2">
    <source>
        <dbReference type="ARBA" id="ARBA00022771"/>
    </source>
</evidence>
<comment type="caution">
    <text evidence="12">The sequence shown here is derived from an EMBL/GenBank/DDBJ whole genome shotgun (WGS) entry which is preliminary data.</text>
</comment>
<reference evidence="12 13" key="2">
    <citation type="journal article" date="2019" name="G3 (Bethesda)">
        <title>Hybrid Assembly of the Genome of the Entomopathogenic Nematode Steinernema carpocapsae Identifies the X-Chromosome.</title>
        <authorList>
            <person name="Serra L."/>
            <person name="Macchietto M."/>
            <person name="Macias-Munoz A."/>
            <person name="McGill C.J."/>
            <person name="Rodriguez I.M."/>
            <person name="Rodriguez B."/>
            <person name="Murad R."/>
            <person name="Mortazavi A."/>
        </authorList>
    </citation>
    <scope>NUCLEOTIDE SEQUENCE [LARGE SCALE GENOMIC DNA]</scope>
    <source>
        <strain evidence="12 13">ALL</strain>
    </source>
</reference>
<evidence type="ECO:0008006" key="14">
    <source>
        <dbReference type="Google" id="ProtNLM"/>
    </source>
</evidence>
<dbReference type="SUPFAM" id="SSF48508">
    <property type="entry name" value="Nuclear receptor ligand-binding domain"/>
    <property type="match status" value="1"/>
</dbReference>
<proteinExistence type="predicted"/>
<evidence type="ECO:0000256" key="8">
    <source>
        <dbReference type="ARBA" id="ARBA00023242"/>
    </source>
</evidence>
<keyword evidence="13" id="KW-1185">Reference proteome</keyword>
<feature type="compositionally biased region" description="Low complexity" evidence="9">
    <location>
        <begin position="141"/>
        <end position="158"/>
    </location>
</feature>
<evidence type="ECO:0000256" key="3">
    <source>
        <dbReference type="ARBA" id="ARBA00022833"/>
    </source>
</evidence>
<dbReference type="Pfam" id="PF00104">
    <property type="entry name" value="Hormone_recep"/>
    <property type="match status" value="1"/>
</dbReference>
<dbReference type="PROSITE" id="PS51030">
    <property type="entry name" value="NUCLEAR_REC_DBD_2"/>
    <property type="match status" value="1"/>
</dbReference>
<feature type="region of interest" description="Disordered" evidence="9">
    <location>
        <begin position="392"/>
        <end position="463"/>
    </location>
</feature>
<keyword evidence="8" id="KW-0539">Nucleus</keyword>
<sequence length="770" mass="85418">MDAALPPPLYSTLGPSEALADSLKSAFRSPVIAFHGTNPNSSTLRTLSPPAILHPTAIRPVPSSVDALTLYTYYLNRFIPQNAATQHLGQLYSCLPPQPLAAPPAPHTPHSTLLMPKPAATSGTHKTPEKVADTAKRKQSPESPEGTESTWSPSSSSPKQEKFSWINHYFGDKNNNNATEMPEITRLQWPSHSHELLEEDDPLLCAICGDKSSGLHYGIYTCEGSTQACGRRATVFPGRSYQPPSVAAAACLFLHVHYARAAEDRFRLGLAIVSLAQSRVGPAYLNAFSGLNLKDFSGLAFKHLRCKGFFKRTVQNKRVYQCVGGSANCPMTKEQRNRCQYCRFQKCLQQGMVLEAVREDRMPGGRNGSNIYNLYKLKYKKQRRQQQFCESLVRKTPDNRTPQPQGSSSSFDQPTVSSSQSPRNSSRHRCTPQPLNLSSKSSRPSSPQQQPQKSLRDLPPTPTNKNLIQELIEIDNIETLVNLPGLQIEKDGEDKLPTSLGNHRLSKIGDDIVEKLVEWTKLLPFYNDLPVEIHTHLLSQRWSDLVLLTACFCGTSTNSTREPVSSTTVEVNSDVSFGDWTVNLQLLQKRLSLIMKTEIPMEKVVSEAGPLIEQFTGLLSDFNRMNITTEAYVCIKAITFLHYTFSSYGEQDEVAVEINRNFLQSGYLRKVSLIQDQFVKALQIHLSQTENGGRITDILTWLPKLHAVSHVLLRSKMFYVPFLVSKNPLRSVNQVGLGSARLHGTTFVAGGECSSDDAASDDQRAASSTC</sequence>
<keyword evidence="4" id="KW-0805">Transcription regulation</keyword>
<dbReference type="PRINTS" id="PR00398">
    <property type="entry name" value="STRDHORMONER"/>
</dbReference>
<keyword evidence="6" id="KW-0804">Transcription</keyword>
<dbReference type="SUPFAM" id="SSF57716">
    <property type="entry name" value="Glucocorticoid receptor-like (DNA-binding domain)"/>
    <property type="match status" value="1"/>
</dbReference>
<dbReference type="InterPro" id="IPR035500">
    <property type="entry name" value="NHR-like_dom_sf"/>
</dbReference>
<dbReference type="SMART" id="SM00430">
    <property type="entry name" value="HOLI"/>
    <property type="match status" value="1"/>
</dbReference>
<dbReference type="PROSITE" id="PS51843">
    <property type="entry name" value="NR_LBD"/>
    <property type="match status" value="1"/>
</dbReference>
<dbReference type="AlphaFoldDB" id="A0A4V6A0X2"/>
<evidence type="ECO:0000256" key="9">
    <source>
        <dbReference type="SAM" id="MobiDB-lite"/>
    </source>
</evidence>
<dbReference type="STRING" id="34508.A0A4V6A0X2"/>
<dbReference type="InterPro" id="IPR050200">
    <property type="entry name" value="Nuclear_hormone_rcpt_NR3"/>
</dbReference>